<evidence type="ECO:0000313" key="3">
    <source>
        <dbReference type="EMBL" id="CAB3366002.1"/>
    </source>
</evidence>
<evidence type="ECO:0000313" key="4">
    <source>
        <dbReference type="Proteomes" id="UP000494165"/>
    </source>
</evidence>
<sequence length="257" mass="28193">MGRYSSDSDTSDSGRGSRKSRSSKSSHRTKGRSPSPESSSRHKSDSYSSRHKKKCKSRRSRSRERYSGSSRSRRGGGKHSRRSSSSSSSDARSRSKSLKRSPSTSSSSTTHSTKTPAVPVQDLASISASSNDLLSSTEQLRLKVQRAIQAASELKQRKAEEQLMSAPPVISQSSIDDINSDGFVQRSFMSAPRHVPDIPLPIVVDLTAEPKKDDSGIVSSVLLDDEPAREDRWARKLLALRQQARNAMFGDKLSLKT</sequence>
<feature type="compositionally biased region" description="Basic residues" evidence="2">
    <location>
        <begin position="49"/>
        <end position="62"/>
    </location>
</feature>
<dbReference type="OrthoDB" id="9946564at2759"/>
<feature type="compositionally biased region" description="Low complexity" evidence="2">
    <location>
        <begin position="1"/>
        <end position="14"/>
    </location>
</feature>
<dbReference type="EMBL" id="CADEPI010000023">
    <property type="protein sequence ID" value="CAB3366002.1"/>
    <property type="molecule type" value="Genomic_DNA"/>
</dbReference>
<accession>A0A8S1C518</accession>
<protein>
    <submittedName>
        <fullName evidence="3">Uncharacterized protein</fullName>
    </submittedName>
</protein>
<comment type="caution">
    <text evidence="3">The sequence shown here is derived from an EMBL/GenBank/DDBJ whole genome shotgun (WGS) entry which is preliminary data.</text>
</comment>
<keyword evidence="4" id="KW-1185">Reference proteome</keyword>
<feature type="coiled-coil region" evidence="1">
    <location>
        <begin position="137"/>
        <end position="164"/>
    </location>
</feature>
<evidence type="ECO:0000256" key="2">
    <source>
        <dbReference type="SAM" id="MobiDB-lite"/>
    </source>
</evidence>
<gene>
    <name evidence="3" type="ORF">CLODIP_2_CD16222</name>
</gene>
<organism evidence="3 4">
    <name type="scientific">Cloeon dipterum</name>
    <dbReference type="NCBI Taxonomy" id="197152"/>
    <lineage>
        <taxon>Eukaryota</taxon>
        <taxon>Metazoa</taxon>
        <taxon>Ecdysozoa</taxon>
        <taxon>Arthropoda</taxon>
        <taxon>Hexapoda</taxon>
        <taxon>Insecta</taxon>
        <taxon>Pterygota</taxon>
        <taxon>Palaeoptera</taxon>
        <taxon>Ephemeroptera</taxon>
        <taxon>Pisciforma</taxon>
        <taxon>Baetidae</taxon>
        <taxon>Cloeon</taxon>
    </lineage>
</organism>
<feature type="compositionally biased region" description="Basic residues" evidence="2">
    <location>
        <begin position="71"/>
        <end position="82"/>
    </location>
</feature>
<keyword evidence="1" id="KW-0175">Coiled coil</keyword>
<dbReference type="AlphaFoldDB" id="A0A8S1C518"/>
<name>A0A8S1C518_9INSE</name>
<feature type="compositionally biased region" description="Low complexity" evidence="2">
    <location>
        <begin position="100"/>
        <end position="114"/>
    </location>
</feature>
<evidence type="ECO:0000256" key="1">
    <source>
        <dbReference type="SAM" id="Coils"/>
    </source>
</evidence>
<proteinExistence type="predicted"/>
<reference evidence="3 4" key="1">
    <citation type="submission" date="2020-04" db="EMBL/GenBank/DDBJ databases">
        <authorList>
            <person name="Alioto T."/>
            <person name="Alioto T."/>
            <person name="Gomez Garrido J."/>
        </authorList>
    </citation>
    <scope>NUCLEOTIDE SEQUENCE [LARGE SCALE GENOMIC DNA]</scope>
</reference>
<feature type="region of interest" description="Disordered" evidence="2">
    <location>
        <begin position="1"/>
        <end position="123"/>
    </location>
</feature>
<feature type="compositionally biased region" description="Basic residues" evidence="2">
    <location>
        <begin position="16"/>
        <end position="31"/>
    </location>
</feature>
<dbReference type="Proteomes" id="UP000494165">
    <property type="component" value="Unassembled WGS sequence"/>
</dbReference>